<gene>
    <name evidence="1" type="ORF">ENN26_02995</name>
</gene>
<accession>A0A7C1GK75</accession>
<proteinExistence type="predicted"/>
<dbReference type="InterPro" id="IPR029052">
    <property type="entry name" value="Metallo-depent_PP-like"/>
</dbReference>
<organism evidence="1">
    <name type="scientific">Thermofilum adornatum</name>
    <dbReference type="NCBI Taxonomy" id="1365176"/>
    <lineage>
        <taxon>Archaea</taxon>
        <taxon>Thermoproteota</taxon>
        <taxon>Thermoprotei</taxon>
        <taxon>Thermofilales</taxon>
        <taxon>Thermofilaceae</taxon>
        <taxon>Thermofilum</taxon>
    </lineage>
</organism>
<dbReference type="Gene3D" id="3.60.21.10">
    <property type="match status" value="1"/>
</dbReference>
<dbReference type="EMBL" id="DSAY01000056">
    <property type="protein sequence ID" value="HDP14730.1"/>
    <property type="molecule type" value="Genomic_DNA"/>
</dbReference>
<evidence type="ECO:0000313" key="1">
    <source>
        <dbReference type="EMBL" id="HDP14730.1"/>
    </source>
</evidence>
<protein>
    <submittedName>
        <fullName evidence="1">Uncharacterized protein</fullName>
    </submittedName>
</protein>
<dbReference type="AlphaFoldDB" id="A0A7C1GK75"/>
<name>A0A7C1GK75_9CREN</name>
<sequence>MSRIPVEAVNMEGGNHRKTGDLISCRSALMTSDMHCKKGSKCPQLEAIARTASRLGTECLVVAGDLFDDFHEEADAELFFKEFGKICSIESLPAKTIIVLSGSSHDPILDKFIVKTTSGKTLFVTRQITPLYTSKGKVVVIHGDIIIRSGALAFVINYLAKILGQNLFLERKFREKTRLESGWLVAGHTHIYGVDDKEKIVNLGSWKKHWFKNLPYWRRSKPVVLVIGEKGLKLHVVDYL</sequence>
<comment type="caution">
    <text evidence="1">The sequence shown here is derived from an EMBL/GenBank/DDBJ whole genome shotgun (WGS) entry which is preliminary data.</text>
</comment>
<dbReference type="SUPFAM" id="SSF56300">
    <property type="entry name" value="Metallo-dependent phosphatases"/>
    <property type="match status" value="1"/>
</dbReference>
<reference evidence="1" key="1">
    <citation type="journal article" date="2020" name="mSystems">
        <title>Genome- and Community-Level Interaction Insights into Carbon Utilization and Element Cycling Functions of Hydrothermarchaeota in Hydrothermal Sediment.</title>
        <authorList>
            <person name="Zhou Z."/>
            <person name="Liu Y."/>
            <person name="Xu W."/>
            <person name="Pan J."/>
            <person name="Luo Z.H."/>
            <person name="Li M."/>
        </authorList>
    </citation>
    <scope>NUCLEOTIDE SEQUENCE [LARGE SCALE GENOMIC DNA]</scope>
    <source>
        <strain evidence="1">SpSt-116</strain>
    </source>
</reference>